<feature type="region of interest" description="Disordered" evidence="1">
    <location>
        <begin position="88"/>
        <end position="109"/>
    </location>
</feature>
<dbReference type="EMBL" id="BGPR01103112">
    <property type="protein sequence ID" value="GBM65237.1"/>
    <property type="molecule type" value="Genomic_DNA"/>
</dbReference>
<sequence>MSSEMEDLHIQVKQQKKCNRKESAVWDIWKVYNEYLNHSQHGGLLLHFLFCTSLAGQGFPPFSGFCWIMRLRSLRPFPQVLEHGDQSVQGLTTQSMTSSGENDDSSKGMAVLTTESTRKMGKNCDVRIPKVK</sequence>
<evidence type="ECO:0000313" key="8">
    <source>
        <dbReference type="EMBL" id="GBM65275.1"/>
    </source>
</evidence>
<dbReference type="EMBL" id="BGPR01103125">
    <property type="protein sequence ID" value="GBM65279.1"/>
    <property type="molecule type" value="Genomic_DNA"/>
</dbReference>
<keyword evidence="10" id="KW-1185">Reference proteome</keyword>
<evidence type="ECO:0000256" key="1">
    <source>
        <dbReference type="SAM" id="MobiDB-lite"/>
    </source>
</evidence>
<evidence type="ECO:0000313" key="6">
    <source>
        <dbReference type="EMBL" id="GBM65237.1"/>
    </source>
</evidence>
<evidence type="ECO:0000313" key="3">
    <source>
        <dbReference type="EMBL" id="GBM65222.1"/>
    </source>
</evidence>
<dbReference type="EMBL" id="BGPR01103107">
    <property type="protein sequence ID" value="GBM65222.1"/>
    <property type="molecule type" value="Genomic_DNA"/>
</dbReference>
<dbReference type="EMBL" id="BGPR01103101">
    <property type="protein sequence ID" value="GBM65199.1"/>
    <property type="molecule type" value="Genomic_DNA"/>
</dbReference>
<dbReference type="Proteomes" id="UP000499080">
    <property type="component" value="Unassembled WGS sequence"/>
</dbReference>
<dbReference type="EMBL" id="BGPR01103108">
    <property type="protein sequence ID" value="GBM65227.1"/>
    <property type="molecule type" value="Genomic_DNA"/>
</dbReference>
<feature type="compositionally biased region" description="Polar residues" evidence="1">
    <location>
        <begin position="88"/>
        <end position="100"/>
    </location>
</feature>
<evidence type="ECO:0000313" key="2">
    <source>
        <dbReference type="EMBL" id="GBM65199.1"/>
    </source>
</evidence>
<evidence type="ECO:0000313" key="10">
    <source>
        <dbReference type="Proteomes" id="UP000499080"/>
    </source>
</evidence>
<accession>A0A4Y2HIU5</accession>
<evidence type="ECO:0000313" key="5">
    <source>
        <dbReference type="EMBL" id="GBM65230.1"/>
    </source>
</evidence>
<reference evidence="6 10" key="1">
    <citation type="journal article" date="2019" name="Sci. Rep.">
        <title>Orb-weaving spider Araneus ventricosus genome elucidates the spidroin gene catalogue.</title>
        <authorList>
            <person name="Kono N."/>
            <person name="Nakamura H."/>
            <person name="Ohtoshi R."/>
            <person name="Moran D.A.P."/>
            <person name="Shinohara A."/>
            <person name="Yoshida Y."/>
            <person name="Fujiwara M."/>
            <person name="Mori M."/>
            <person name="Tomita M."/>
            <person name="Arakawa K."/>
        </authorList>
    </citation>
    <scope>NUCLEOTIDE SEQUENCE [LARGE SCALE GENOMIC DNA]</scope>
</reference>
<gene>
    <name evidence="2" type="ORF">AVEN_1461_1</name>
    <name evidence="8" type="ORF">AVEN_169576_1</name>
    <name evidence="9" type="ORF">AVEN_175479_1</name>
    <name evidence="5" type="ORF">AVEN_19097_1</name>
    <name evidence="3" type="ORF">AVEN_259641_1</name>
    <name evidence="4" type="ORF">AVEN_269353_1</name>
    <name evidence="6" type="ORF">AVEN_29697_1</name>
    <name evidence="7" type="ORF">AVEN_67785_1</name>
</gene>
<dbReference type="EMBL" id="BGPR01103124">
    <property type="protein sequence ID" value="GBM65275.1"/>
    <property type="molecule type" value="Genomic_DNA"/>
</dbReference>
<proteinExistence type="predicted"/>
<protein>
    <submittedName>
        <fullName evidence="6">Uncharacterized protein</fullName>
    </submittedName>
</protein>
<evidence type="ECO:0000313" key="9">
    <source>
        <dbReference type="EMBL" id="GBM65279.1"/>
    </source>
</evidence>
<evidence type="ECO:0000313" key="4">
    <source>
        <dbReference type="EMBL" id="GBM65227.1"/>
    </source>
</evidence>
<dbReference type="EMBL" id="BGPR01103116">
    <property type="protein sequence ID" value="GBM65250.1"/>
    <property type="molecule type" value="Genomic_DNA"/>
</dbReference>
<organism evidence="6 10">
    <name type="scientific">Araneus ventricosus</name>
    <name type="common">Orbweaver spider</name>
    <name type="synonym">Epeira ventricosa</name>
    <dbReference type="NCBI Taxonomy" id="182803"/>
    <lineage>
        <taxon>Eukaryota</taxon>
        <taxon>Metazoa</taxon>
        <taxon>Ecdysozoa</taxon>
        <taxon>Arthropoda</taxon>
        <taxon>Chelicerata</taxon>
        <taxon>Arachnida</taxon>
        <taxon>Araneae</taxon>
        <taxon>Araneomorphae</taxon>
        <taxon>Entelegynae</taxon>
        <taxon>Araneoidea</taxon>
        <taxon>Araneidae</taxon>
        <taxon>Araneus</taxon>
    </lineage>
</organism>
<comment type="caution">
    <text evidence="6">The sequence shown here is derived from an EMBL/GenBank/DDBJ whole genome shotgun (WGS) entry which is preliminary data.</text>
</comment>
<evidence type="ECO:0000313" key="7">
    <source>
        <dbReference type="EMBL" id="GBM65250.1"/>
    </source>
</evidence>
<name>A0A4Y2HIU5_ARAVE</name>
<dbReference type="EMBL" id="BGPR01103110">
    <property type="protein sequence ID" value="GBM65230.1"/>
    <property type="molecule type" value="Genomic_DNA"/>
</dbReference>
<dbReference type="AlphaFoldDB" id="A0A4Y2HIU5"/>